<accession>A0A1X6ZXB7</accession>
<protein>
    <submittedName>
        <fullName evidence="2">Uncharacterized protein</fullName>
    </submittedName>
</protein>
<name>A0A1X6ZXB7_9RHOB</name>
<evidence type="ECO:0000313" key="3">
    <source>
        <dbReference type="Proteomes" id="UP000193778"/>
    </source>
</evidence>
<feature type="transmembrane region" description="Helical" evidence="1">
    <location>
        <begin position="51"/>
        <end position="69"/>
    </location>
</feature>
<gene>
    <name evidence="2" type="ORF">RUM8411_03211</name>
</gene>
<keyword evidence="1" id="KW-1133">Transmembrane helix</keyword>
<dbReference type="Proteomes" id="UP000193778">
    <property type="component" value="Unassembled WGS sequence"/>
</dbReference>
<keyword evidence="1" id="KW-0472">Membrane</keyword>
<dbReference type="EMBL" id="FWFP01000009">
    <property type="protein sequence ID" value="SLN64340.1"/>
    <property type="molecule type" value="Genomic_DNA"/>
</dbReference>
<keyword evidence="3" id="KW-1185">Reference proteome</keyword>
<feature type="transmembrane region" description="Helical" evidence="1">
    <location>
        <begin position="75"/>
        <end position="96"/>
    </location>
</feature>
<organism evidence="2 3">
    <name type="scientific">Ruegeria meonggei</name>
    <dbReference type="NCBI Taxonomy" id="1446476"/>
    <lineage>
        <taxon>Bacteria</taxon>
        <taxon>Pseudomonadati</taxon>
        <taxon>Pseudomonadota</taxon>
        <taxon>Alphaproteobacteria</taxon>
        <taxon>Rhodobacterales</taxon>
        <taxon>Roseobacteraceae</taxon>
        <taxon>Ruegeria</taxon>
    </lineage>
</organism>
<evidence type="ECO:0000313" key="2">
    <source>
        <dbReference type="EMBL" id="SLN64340.1"/>
    </source>
</evidence>
<keyword evidence="1" id="KW-0812">Transmembrane</keyword>
<reference evidence="3" key="1">
    <citation type="submission" date="2017-03" db="EMBL/GenBank/DDBJ databases">
        <authorList>
            <person name="Rodrigo-Torres L."/>
            <person name="Arahal R.D."/>
            <person name="Lucena T."/>
        </authorList>
    </citation>
    <scope>NUCLEOTIDE SEQUENCE [LARGE SCALE GENOMIC DNA]</scope>
    <source>
        <strain evidence="3">CECT 8411</strain>
    </source>
</reference>
<dbReference type="AlphaFoldDB" id="A0A1X6ZXB7"/>
<feature type="transmembrane region" description="Helical" evidence="1">
    <location>
        <begin position="12"/>
        <end position="39"/>
    </location>
</feature>
<sequence>MFDCMVTGKPSFYHLATGAIGIFVGLTPLLASLFLLYSLVRKRSIGVLPSILIWGFALCVGGLGVYGTIVDPGDMYWGGLPLAALGACLCASLLSFKTHTAHQQS</sequence>
<proteinExistence type="predicted"/>
<evidence type="ECO:0000256" key="1">
    <source>
        <dbReference type="SAM" id="Phobius"/>
    </source>
</evidence>